<dbReference type="InterPro" id="IPR002347">
    <property type="entry name" value="SDR_fam"/>
</dbReference>
<dbReference type="PANTHER" id="PTHR43157">
    <property type="entry name" value="PHOSPHATIDYLINOSITOL-GLYCAN BIOSYNTHESIS CLASS F PROTEIN-RELATED"/>
    <property type="match status" value="1"/>
</dbReference>
<reference evidence="2 3" key="1">
    <citation type="journal article" date="2015" name="BMC Genomics">
        <title>Gene expression during zombie ant biting behavior reflects the complexity underlying fungal parasitic behavioral manipulation.</title>
        <authorList>
            <person name="de Bekker C."/>
            <person name="Ohm R.A."/>
            <person name="Loreto R.G."/>
            <person name="Sebastian A."/>
            <person name="Albert I."/>
            <person name="Merrow M."/>
            <person name="Brachmann A."/>
            <person name="Hughes D.P."/>
        </authorList>
    </citation>
    <scope>NUCLEOTIDE SEQUENCE [LARGE SCALE GENOMIC DNA]</scope>
    <source>
        <strain evidence="2 3">SC16a</strain>
    </source>
</reference>
<dbReference type="Proteomes" id="UP000037136">
    <property type="component" value="Unassembled WGS sequence"/>
</dbReference>
<name>A0A2A9PMX9_OPHUN</name>
<dbReference type="Gene3D" id="3.40.50.720">
    <property type="entry name" value="NAD(P)-binding Rossmann-like Domain"/>
    <property type="match status" value="1"/>
</dbReference>
<gene>
    <name evidence="2" type="ORF">XA68_14388</name>
</gene>
<dbReference type="STRING" id="268505.A0A2A9PMX9"/>
<keyword evidence="1" id="KW-0560">Oxidoreductase</keyword>
<dbReference type="EMBL" id="LAZP02000035">
    <property type="protein sequence ID" value="PFH62257.1"/>
    <property type="molecule type" value="Genomic_DNA"/>
</dbReference>
<comment type="caution">
    <text evidence="2">The sequence shown here is derived from an EMBL/GenBank/DDBJ whole genome shotgun (WGS) entry which is preliminary data.</text>
</comment>
<evidence type="ECO:0000256" key="1">
    <source>
        <dbReference type="ARBA" id="ARBA00023002"/>
    </source>
</evidence>
<evidence type="ECO:0000313" key="2">
    <source>
        <dbReference type="EMBL" id="PFH62257.1"/>
    </source>
</evidence>
<organism evidence="2 3">
    <name type="scientific">Ophiocordyceps unilateralis</name>
    <name type="common">Zombie-ant fungus</name>
    <name type="synonym">Torrubia unilateralis</name>
    <dbReference type="NCBI Taxonomy" id="268505"/>
    <lineage>
        <taxon>Eukaryota</taxon>
        <taxon>Fungi</taxon>
        <taxon>Dikarya</taxon>
        <taxon>Ascomycota</taxon>
        <taxon>Pezizomycotina</taxon>
        <taxon>Sordariomycetes</taxon>
        <taxon>Hypocreomycetidae</taxon>
        <taxon>Hypocreales</taxon>
        <taxon>Ophiocordycipitaceae</taxon>
        <taxon>Ophiocordyceps</taxon>
    </lineage>
</organism>
<protein>
    <recommendedName>
        <fullName evidence="4">Ketoreductase (KR) domain-containing protein</fullName>
    </recommendedName>
</protein>
<sequence>MSIQLQGRARFEASVLGFLYRQFTRQKPLPDDADLSDEVAVVTGSNVGLGLQAARQLLELGLSHLILAVRSRDKGDAAALLLRRDFPASVVSVWTVDFESYDSVRAFADRCATLPRLDIAILNAGLTKMSYTVASETEHEMTLQVNYLSTALLAILLLPILKASRGRRSVLTIVGSDLAYQAAIETRGPVLQQLDKREGYSGFKWYGMSKLLLTLFVAKLADFVKPDDVLVNMVNPGMTRGTDFFREFPSLLLKLFAVGQWFLARSVPVAAATYVDAVVARGIESHGSFISDWAIKPYPAIFYTPEGRKVRDRLWEETMEELNFAGGATIVDSLSKEPEYKTSRADDTAYGKVKGVA</sequence>
<dbReference type="GO" id="GO:0016491">
    <property type="term" value="F:oxidoreductase activity"/>
    <property type="evidence" value="ECO:0007669"/>
    <property type="project" value="UniProtKB-KW"/>
</dbReference>
<dbReference type="OrthoDB" id="542013at2759"/>
<dbReference type="AlphaFoldDB" id="A0A2A9PMX9"/>
<keyword evidence="3" id="KW-1185">Reference proteome</keyword>
<proteinExistence type="predicted"/>
<reference evidence="2 3" key="2">
    <citation type="journal article" date="2017" name="Sci. Rep.">
        <title>Ant-infecting Ophiocordyceps genomes reveal a high diversity of potential behavioral manipulation genes and a possible major role for enterotoxins.</title>
        <authorList>
            <person name="de Bekker C."/>
            <person name="Ohm R.A."/>
            <person name="Evans H.C."/>
            <person name="Brachmann A."/>
            <person name="Hughes D.P."/>
        </authorList>
    </citation>
    <scope>NUCLEOTIDE SEQUENCE [LARGE SCALE GENOMIC DNA]</scope>
    <source>
        <strain evidence="2 3">SC16a</strain>
    </source>
</reference>
<dbReference type="InterPro" id="IPR036291">
    <property type="entry name" value="NAD(P)-bd_dom_sf"/>
</dbReference>
<evidence type="ECO:0000313" key="3">
    <source>
        <dbReference type="Proteomes" id="UP000037136"/>
    </source>
</evidence>
<dbReference type="PRINTS" id="PR00081">
    <property type="entry name" value="GDHRDH"/>
</dbReference>
<dbReference type="Pfam" id="PF00106">
    <property type="entry name" value="adh_short"/>
    <property type="match status" value="1"/>
</dbReference>
<accession>A0A2A9PMX9</accession>
<dbReference type="SUPFAM" id="SSF51735">
    <property type="entry name" value="NAD(P)-binding Rossmann-fold domains"/>
    <property type="match status" value="1"/>
</dbReference>
<dbReference type="PANTHER" id="PTHR43157:SF35">
    <property type="entry name" value="DEHYDROGENASE_REDUCTASE FAMILY PROTEIN, PUTATIVE-RELATED"/>
    <property type="match status" value="1"/>
</dbReference>
<evidence type="ECO:0008006" key="4">
    <source>
        <dbReference type="Google" id="ProtNLM"/>
    </source>
</evidence>